<comment type="caution">
    <text evidence="1">The sequence shown here is derived from an EMBL/GenBank/DDBJ whole genome shotgun (WGS) entry which is preliminary data.</text>
</comment>
<accession>A0A2H0V5Y9</accession>
<proteinExistence type="predicted"/>
<dbReference type="AlphaFoldDB" id="A0A2H0V5Y9"/>
<gene>
    <name evidence="1" type="ORF">COT97_00855</name>
</gene>
<evidence type="ECO:0008006" key="3">
    <source>
        <dbReference type="Google" id="ProtNLM"/>
    </source>
</evidence>
<reference evidence="2" key="1">
    <citation type="submission" date="2017-09" db="EMBL/GenBank/DDBJ databases">
        <title>Depth-based differentiation of microbial function through sediment-hosted aquifers and enrichment of novel symbionts in the deep terrestrial subsurface.</title>
        <authorList>
            <person name="Probst A.J."/>
            <person name="Ladd B."/>
            <person name="Jarett J.K."/>
            <person name="Geller-Mcgrath D.E."/>
            <person name="Sieber C.M.K."/>
            <person name="Emerson J.B."/>
            <person name="Anantharaman K."/>
            <person name="Thomas B.C."/>
            <person name="Malmstrom R."/>
            <person name="Stieglmeier M."/>
            <person name="Klingl A."/>
            <person name="Woyke T."/>
            <person name="Ryan C.M."/>
            <person name="Banfield J.F."/>
        </authorList>
    </citation>
    <scope>NUCLEOTIDE SEQUENCE [LARGE SCALE GENOMIC DNA]</scope>
</reference>
<dbReference type="Proteomes" id="UP000229901">
    <property type="component" value="Unassembled WGS sequence"/>
</dbReference>
<sequence length="436" mass="49617">MSDKKSQPNVAEMLAMAKDFKFDDPDKQRQCQLMLKRLNIQIGDRSFEDLDDDIDFLNDLLTVIDLINERYEKSDFFEPFDLGLSVFDGIPAVFYHGKYYRVKDRDDGEFFINLKDQIVSPYFKNAETIIEDNNELFVYGQNHNGERGVFDQEGMMVAPNDISGFYAFYCTKSGNDFYVKTSSFGLGMENSTRLYTIECLTDKEKKFDRYASISEVRGVKNILIGHKDDDDIGVDVIDLNTGKTVPFDFGPEKFRFTMYNNGKFCLAFSHQKTGIQLIDPQTKEVLLTAKHYFSFESGAETFLGTAPPLKYFDNRGEEISHFGDKNVHAIGRDSKGRLIFVASVEPFSEDNTDLEVIDAKGNVLAIAYGFDNALTGIYQTKEGYVFKDGNSFYDSEHNLLLQVSGEIKKNEQSNGQLFVASYDSSTKKAEGRFIEL</sequence>
<name>A0A2H0V5Y9_9BACT</name>
<evidence type="ECO:0000313" key="1">
    <source>
        <dbReference type="EMBL" id="PIR94481.1"/>
    </source>
</evidence>
<dbReference type="SUPFAM" id="SSF50969">
    <property type="entry name" value="YVTN repeat-like/Quinoprotein amine dehydrogenase"/>
    <property type="match status" value="1"/>
</dbReference>
<dbReference type="InterPro" id="IPR011044">
    <property type="entry name" value="Quino_amine_DH_bsu"/>
</dbReference>
<protein>
    <recommendedName>
        <fullName evidence="3">WG repeat-containing protein</fullName>
    </recommendedName>
</protein>
<evidence type="ECO:0000313" key="2">
    <source>
        <dbReference type="Proteomes" id="UP000229901"/>
    </source>
</evidence>
<organism evidence="1 2">
    <name type="scientific">Candidatus Falkowbacteria bacterium CG10_big_fil_rev_8_21_14_0_10_39_11</name>
    <dbReference type="NCBI Taxonomy" id="1974565"/>
    <lineage>
        <taxon>Bacteria</taxon>
        <taxon>Candidatus Falkowiibacteriota</taxon>
    </lineage>
</organism>
<dbReference type="EMBL" id="PFAP01000004">
    <property type="protein sequence ID" value="PIR94481.1"/>
    <property type="molecule type" value="Genomic_DNA"/>
</dbReference>